<reference evidence="5" key="1">
    <citation type="submission" date="2023-11" db="EMBL/GenBank/DDBJ databases">
        <title>Scrofimicrobium hongkongense sp. nov., isolated from a patient with peritonitis.</title>
        <authorList>
            <person name="Lao H.Y."/>
            <person name="Wong A.Y.P."/>
            <person name="Ng T.L."/>
            <person name="Wong R.Y.L."/>
            <person name="Yau M.C.Y."/>
            <person name="Lam J.Y.W."/>
            <person name="Siu G.K.H."/>
        </authorList>
    </citation>
    <scope>NUCLEOTIDE SEQUENCE</scope>
    <source>
        <strain evidence="5">R131</strain>
    </source>
</reference>
<dbReference type="SUPFAM" id="SSF46785">
    <property type="entry name" value="Winged helix' DNA-binding domain"/>
    <property type="match status" value="1"/>
</dbReference>
<feature type="domain" description="HTH deoR-type" evidence="4">
    <location>
        <begin position="3"/>
        <end position="58"/>
    </location>
</feature>
<dbReference type="PROSITE" id="PS00894">
    <property type="entry name" value="HTH_DEOR_1"/>
    <property type="match status" value="1"/>
</dbReference>
<dbReference type="Pfam" id="PF08220">
    <property type="entry name" value="HTH_DeoR"/>
    <property type="match status" value="1"/>
</dbReference>
<dbReference type="InterPro" id="IPR001034">
    <property type="entry name" value="DeoR_HTH"/>
</dbReference>
<dbReference type="EMBL" id="CP138335">
    <property type="protein sequence ID" value="XBW07759.1"/>
    <property type="molecule type" value="Genomic_DNA"/>
</dbReference>
<dbReference type="PRINTS" id="PR00037">
    <property type="entry name" value="HTHLACR"/>
</dbReference>
<name>A0AAU7V6Z5_9ACTO</name>
<dbReference type="InterPro" id="IPR050313">
    <property type="entry name" value="Carb_Metab_HTH_regulators"/>
</dbReference>
<dbReference type="Gene3D" id="3.40.50.1360">
    <property type="match status" value="1"/>
</dbReference>
<sequence>MERLARLTALLDLVTERGSVRVDELVQELGVSPATVRRDLDHLAAQQLLQRTRGGAAPNPSSTNLPFRYKIADRDDPLLRIAERAAQLVEPGAVVGVNGGRTTTEVARMVATRQELVDSDERHQVVVVTNAVNIANELAIRRNLRLVLTGGVVRAMSYELIGPLAARVLDDVSIDVLFLGVNAIDAGGAYTHHDGEAEINALLVKSSAKVVVVAASAKLKARSFVRICHLNQVDLVITDVDADPERVEQLVAAGVEVQLV</sequence>
<dbReference type="KEGG" id="sapp:SAC06_08930"/>
<dbReference type="Gene3D" id="1.10.10.10">
    <property type="entry name" value="Winged helix-like DNA-binding domain superfamily/Winged helix DNA-binding domain"/>
    <property type="match status" value="1"/>
</dbReference>
<evidence type="ECO:0000313" key="5">
    <source>
        <dbReference type="EMBL" id="XBW07759.1"/>
    </source>
</evidence>
<dbReference type="Pfam" id="PF00455">
    <property type="entry name" value="DeoRC"/>
    <property type="match status" value="1"/>
</dbReference>
<dbReference type="InterPro" id="IPR014036">
    <property type="entry name" value="DeoR-like_C"/>
</dbReference>
<dbReference type="InterPro" id="IPR037171">
    <property type="entry name" value="NagB/RpiA_transferase-like"/>
</dbReference>
<keyword evidence="1" id="KW-0805">Transcription regulation</keyword>
<dbReference type="InterPro" id="IPR036388">
    <property type="entry name" value="WH-like_DNA-bd_sf"/>
</dbReference>
<organism evidence="5">
    <name type="scientific">Scrofimicrobium appendicitidis</name>
    <dbReference type="NCBI Taxonomy" id="3079930"/>
    <lineage>
        <taxon>Bacteria</taxon>
        <taxon>Bacillati</taxon>
        <taxon>Actinomycetota</taxon>
        <taxon>Actinomycetes</taxon>
        <taxon>Actinomycetales</taxon>
        <taxon>Actinomycetaceae</taxon>
        <taxon>Scrofimicrobium</taxon>
    </lineage>
</organism>
<keyword evidence="3" id="KW-0804">Transcription</keyword>
<protein>
    <submittedName>
        <fullName evidence="5">DeoR/GlpR family DNA-binding transcription regulator</fullName>
    </submittedName>
</protein>
<evidence type="ECO:0000256" key="1">
    <source>
        <dbReference type="ARBA" id="ARBA00023015"/>
    </source>
</evidence>
<gene>
    <name evidence="5" type="ORF">SAC06_08930</name>
</gene>
<evidence type="ECO:0000256" key="2">
    <source>
        <dbReference type="ARBA" id="ARBA00023125"/>
    </source>
</evidence>
<dbReference type="PANTHER" id="PTHR30363:SF44">
    <property type="entry name" value="AGA OPERON TRANSCRIPTIONAL REPRESSOR-RELATED"/>
    <property type="match status" value="1"/>
</dbReference>
<dbReference type="InterPro" id="IPR018356">
    <property type="entry name" value="Tscrpt_reg_HTH_DeoR_CS"/>
</dbReference>
<dbReference type="SMART" id="SM00420">
    <property type="entry name" value="HTH_DEOR"/>
    <property type="match status" value="1"/>
</dbReference>
<dbReference type="RefSeq" id="WP_350257961.1">
    <property type="nucleotide sequence ID" value="NZ_CP138335.1"/>
</dbReference>
<dbReference type="GO" id="GO:0003677">
    <property type="term" value="F:DNA binding"/>
    <property type="evidence" value="ECO:0007669"/>
    <property type="project" value="UniProtKB-KW"/>
</dbReference>
<dbReference type="GO" id="GO:0003700">
    <property type="term" value="F:DNA-binding transcription factor activity"/>
    <property type="evidence" value="ECO:0007669"/>
    <property type="project" value="InterPro"/>
</dbReference>
<keyword evidence="2 5" id="KW-0238">DNA-binding</keyword>
<proteinExistence type="predicted"/>
<dbReference type="InterPro" id="IPR036390">
    <property type="entry name" value="WH_DNA-bd_sf"/>
</dbReference>
<accession>A0AAU7V6Z5</accession>
<dbReference type="AlphaFoldDB" id="A0AAU7V6Z5"/>
<dbReference type="SMART" id="SM01134">
    <property type="entry name" value="DeoRC"/>
    <property type="match status" value="1"/>
</dbReference>
<dbReference type="PANTHER" id="PTHR30363">
    <property type="entry name" value="HTH-TYPE TRANSCRIPTIONAL REGULATOR SRLR-RELATED"/>
    <property type="match status" value="1"/>
</dbReference>
<dbReference type="PROSITE" id="PS51000">
    <property type="entry name" value="HTH_DEOR_2"/>
    <property type="match status" value="1"/>
</dbReference>
<dbReference type="SUPFAM" id="SSF100950">
    <property type="entry name" value="NagB/RpiA/CoA transferase-like"/>
    <property type="match status" value="1"/>
</dbReference>
<evidence type="ECO:0000259" key="4">
    <source>
        <dbReference type="PROSITE" id="PS51000"/>
    </source>
</evidence>
<evidence type="ECO:0000256" key="3">
    <source>
        <dbReference type="ARBA" id="ARBA00023163"/>
    </source>
</evidence>